<keyword evidence="3" id="KW-1185">Reference proteome</keyword>
<evidence type="ECO:0000313" key="2">
    <source>
        <dbReference type="EMBL" id="BBF93720.1"/>
    </source>
</evidence>
<reference evidence="2 3" key="1">
    <citation type="submission" date="2018-08" db="EMBL/GenBank/DDBJ databases">
        <title>Complete genome sequencing of Blastochloris tepida GI.</title>
        <authorList>
            <person name="Tsukatani Y."/>
            <person name="Mori H."/>
        </authorList>
    </citation>
    <scope>NUCLEOTIDE SEQUENCE [LARGE SCALE GENOMIC DNA]</scope>
    <source>
        <strain evidence="2 3">GI</strain>
    </source>
</reference>
<name>A0A348G2D7_9HYPH</name>
<dbReference type="AlphaFoldDB" id="A0A348G2D7"/>
<organism evidence="2 3">
    <name type="scientific">Blastochloris tepida</name>
    <dbReference type="NCBI Taxonomy" id="2233851"/>
    <lineage>
        <taxon>Bacteria</taxon>
        <taxon>Pseudomonadati</taxon>
        <taxon>Pseudomonadota</taxon>
        <taxon>Alphaproteobacteria</taxon>
        <taxon>Hyphomicrobiales</taxon>
        <taxon>Blastochloridaceae</taxon>
        <taxon>Blastochloris</taxon>
    </lineage>
</organism>
<accession>A0A348G2D7</accession>
<gene>
    <name evidence="2" type="ORF">BLTE_24050</name>
</gene>
<dbReference type="InterPro" id="IPR009875">
    <property type="entry name" value="PilZ_domain"/>
</dbReference>
<dbReference type="SUPFAM" id="SSF141371">
    <property type="entry name" value="PilZ domain-like"/>
    <property type="match status" value="1"/>
</dbReference>
<dbReference type="Gene3D" id="2.40.10.220">
    <property type="entry name" value="predicted glycosyltransferase like domains"/>
    <property type="match status" value="1"/>
</dbReference>
<sequence length="117" mass="12772">MNAGGQMGSNRRTAIRRDLHYPADLIAGDTRSRCTVSDVSAGGASIETAAAPSLPDEVIICFSVTGPLCRVGRVIWRRESRVGLEWVRRITKDTCREQQCPVKCREPEAGEVTLVDA</sequence>
<dbReference type="EMBL" id="AP018907">
    <property type="protein sequence ID" value="BBF93720.1"/>
    <property type="molecule type" value="Genomic_DNA"/>
</dbReference>
<dbReference type="Proteomes" id="UP000266934">
    <property type="component" value="Chromosome"/>
</dbReference>
<dbReference type="GO" id="GO:0035438">
    <property type="term" value="F:cyclic-di-GMP binding"/>
    <property type="evidence" value="ECO:0007669"/>
    <property type="project" value="InterPro"/>
</dbReference>
<proteinExistence type="predicted"/>
<evidence type="ECO:0000313" key="3">
    <source>
        <dbReference type="Proteomes" id="UP000266934"/>
    </source>
</evidence>
<dbReference type="Pfam" id="PF07238">
    <property type="entry name" value="PilZ"/>
    <property type="match status" value="1"/>
</dbReference>
<feature type="domain" description="PilZ" evidence="1">
    <location>
        <begin position="10"/>
        <end position="96"/>
    </location>
</feature>
<dbReference type="KEGG" id="blag:BLTE_24050"/>
<evidence type="ECO:0000259" key="1">
    <source>
        <dbReference type="Pfam" id="PF07238"/>
    </source>
</evidence>
<protein>
    <recommendedName>
        <fullName evidence="1">PilZ domain-containing protein</fullName>
    </recommendedName>
</protein>